<accession>A0A1V6TPV9</accession>
<evidence type="ECO:0008006" key="4">
    <source>
        <dbReference type="Google" id="ProtNLM"/>
    </source>
</evidence>
<feature type="chain" id="PRO_5012121984" description="AA1-like domain-containing protein" evidence="1">
    <location>
        <begin position="20"/>
        <end position="149"/>
    </location>
</feature>
<feature type="signal peptide" evidence="1">
    <location>
        <begin position="1"/>
        <end position="19"/>
    </location>
</feature>
<name>A0A1V6TPV9_9EURO</name>
<evidence type="ECO:0000313" key="3">
    <source>
        <dbReference type="Proteomes" id="UP000191285"/>
    </source>
</evidence>
<dbReference type="OrthoDB" id="4280013at2759"/>
<reference evidence="3" key="1">
    <citation type="journal article" date="2017" name="Nat. Microbiol.">
        <title>Global analysis of biosynthetic gene clusters reveals vast potential of secondary metabolite production in Penicillium species.</title>
        <authorList>
            <person name="Nielsen J.C."/>
            <person name="Grijseels S."/>
            <person name="Prigent S."/>
            <person name="Ji B."/>
            <person name="Dainat J."/>
            <person name="Nielsen K.F."/>
            <person name="Frisvad J.C."/>
            <person name="Workman M."/>
            <person name="Nielsen J."/>
        </authorList>
    </citation>
    <scope>NUCLEOTIDE SEQUENCE [LARGE SCALE GENOMIC DNA]</scope>
    <source>
        <strain evidence="3">IBT 24891</strain>
    </source>
</reference>
<dbReference type="Proteomes" id="UP000191285">
    <property type="component" value="Unassembled WGS sequence"/>
</dbReference>
<gene>
    <name evidence="2" type="ORF">PENSTE_c003G10393</name>
</gene>
<comment type="caution">
    <text evidence="2">The sequence shown here is derived from an EMBL/GenBank/DDBJ whole genome shotgun (WGS) entry which is preliminary data.</text>
</comment>
<sequence>MKTSSIATTFLAMASAALAAPSSIKRDLQPFELSGLTASLYDQALPEYRIINFSLKDLNNNAEANCSAAPSSGMSGEHKFECHNPKYQVNFPSLFHIEDMKINVSITDSKAFGLGEINGDKWKCEGTGAEYPSKICKWDGVYELPVTLA</sequence>
<proteinExistence type="predicted"/>
<organism evidence="2 3">
    <name type="scientific">Penicillium steckii</name>
    <dbReference type="NCBI Taxonomy" id="303698"/>
    <lineage>
        <taxon>Eukaryota</taxon>
        <taxon>Fungi</taxon>
        <taxon>Dikarya</taxon>
        <taxon>Ascomycota</taxon>
        <taxon>Pezizomycotina</taxon>
        <taxon>Eurotiomycetes</taxon>
        <taxon>Eurotiomycetidae</taxon>
        <taxon>Eurotiales</taxon>
        <taxon>Aspergillaceae</taxon>
        <taxon>Penicillium</taxon>
    </lineage>
</organism>
<protein>
    <recommendedName>
        <fullName evidence="4">AA1-like domain-containing protein</fullName>
    </recommendedName>
</protein>
<keyword evidence="1" id="KW-0732">Signal</keyword>
<dbReference type="AlphaFoldDB" id="A0A1V6TPV9"/>
<evidence type="ECO:0000313" key="2">
    <source>
        <dbReference type="EMBL" id="OQE28408.1"/>
    </source>
</evidence>
<dbReference type="EMBL" id="MLKD01000003">
    <property type="protein sequence ID" value="OQE28408.1"/>
    <property type="molecule type" value="Genomic_DNA"/>
</dbReference>
<keyword evidence="3" id="KW-1185">Reference proteome</keyword>
<evidence type="ECO:0000256" key="1">
    <source>
        <dbReference type="SAM" id="SignalP"/>
    </source>
</evidence>